<dbReference type="EMBL" id="UINC01038482">
    <property type="protein sequence ID" value="SVB35562.1"/>
    <property type="molecule type" value="Genomic_DNA"/>
</dbReference>
<evidence type="ECO:0000259" key="2">
    <source>
        <dbReference type="Pfam" id="PF12633"/>
    </source>
</evidence>
<dbReference type="PANTHER" id="PTHR38760:SF1">
    <property type="entry name" value="ADENYLATE CYCLASE"/>
    <property type="match status" value="1"/>
</dbReference>
<dbReference type="GO" id="GO:0004016">
    <property type="term" value="F:adenylate cyclase activity"/>
    <property type="evidence" value="ECO:0007669"/>
    <property type="project" value="InterPro"/>
</dbReference>
<name>A0A382DC17_9ZZZZ</name>
<feature type="compositionally biased region" description="Polar residues" evidence="1">
    <location>
        <begin position="30"/>
        <end position="39"/>
    </location>
</feature>
<gene>
    <name evidence="3" type="ORF">METZ01_LOCUS188416</name>
</gene>
<dbReference type="InterPro" id="IPR024685">
    <property type="entry name" value="Adenylate_cyclase_1_N"/>
</dbReference>
<dbReference type="Pfam" id="PF01295">
    <property type="entry name" value="Adenylate_cycl"/>
    <property type="match status" value="1"/>
</dbReference>
<reference evidence="3" key="1">
    <citation type="submission" date="2018-05" db="EMBL/GenBank/DDBJ databases">
        <authorList>
            <person name="Lanie J.A."/>
            <person name="Ng W.-L."/>
            <person name="Kazmierczak K.M."/>
            <person name="Andrzejewski T.M."/>
            <person name="Davidsen T.M."/>
            <person name="Wayne K.J."/>
            <person name="Tettelin H."/>
            <person name="Glass J.I."/>
            <person name="Rusch D."/>
            <person name="Podicherti R."/>
            <person name="Tsui H.-C.T."/>
            <person name="Winkler M.E."/>
        </authorList>
    </citation>
    <scope>NUCLEOTIDE SEQUENCE</scope>
</reference>
<accession>A0A382DC17</accession>
<proteinExistence type="predicted"/>
<dbReference type="PANTHER" id="PTHR38760">
    <property type="entry name" value="ADENYLATE CYCLASE"/>
    <property type="match status" value="1"/>
</dbReference>
<feature type="non-terminal residue" evidence="3">
    <location>
        <position position="502"/>
    </location>
</feature>
<dbReference type="Pfam" id="PF12633">
    <property type="entry name" value="Adenyl_cycl_N"/>
    <property type="match status" value="1"/>
</dbReference>
<dbReference type="GO" id="GO:0006171">
    <property type="term" value="P:cAMP biosynthetic process"/>
    <property type="evidence" value="ECO:0007669"/>
    <property type="project" value="InterPro"/>
</dbReference>
<feature type="domain" description="Adenylate cyclase class-I N-terminal" evidence="2">
    <location>
        <begin position="72"/>
        <end position="263"/>
    </location>
</feature>
<dbReference type="AlphaFoldDB" id="A0A382DC17"/>
<dbReference type="InterPro" id="IPR000274">
    <property type="entry name" value="Adenylate_cyclase_1"/>
</dbReference>
<evidence type="ECO:0000256" key="1">
    <source>
        <dbReference type="SAM" id="MobiDB-lite"/>
    </source>
</evidence>
<feature type="region of interest" description="Disordered" evidence="1">
    <location>
        <begin position="1"/>
        <end position="49"/>
    </location>
</feature>
<protein>
    <recommendedName>
        <fullName evidence="2">Adenylate cyclase class-I N-terminal domain-containing protein</fullName>
    </recommendedName>
</protein>
<evidence type="ECO:0000313" key="3">
    <source>
        <dbReference type="EMBL" id="SVB35562.1"/>
    </source>
</evidence>
<feature type="compositionally biased region" description="Basic and acidic residues" evidence="1">
    <location>
        <begin position="1"/>
        <end position="10"/>
    </location>
</feature>
<organism evidence="3">
    <name type="scientific">marine metagenome</name>
    <dbReference type="NCBI Taxonomy" id="408172"/>
    <lineage>
        <taxon>unclassified sequences</taxon>
        <taxon>metagenomes</taxon>
        <taxon>ecological metagenomes</taxon>
    </lineage>
</organism>
<sequence length="502" mass="58352">MVMESTDKPATEQTEAENPLSEQTEAENPLSEQTETESPPSKELPRIPSQEDIKKAQKVLIKSDSEMLLSNRQDYLMFNRFKINRNLITLSEIDRLIYLVVPRLLHVHQEGLPGYFEGDPPCGIHNFSLDKEAQIAAEKLFPDIIIRRNPNLNPVIHTALLMGSVGSIAQTKKSDLDYTLLIDKKDFTEESMKLFQKKLNLIETWTWDNYHLETHFFINDYEEVKNNIFGESDSESTGSALAKLLKEEMYRTMIIVTGKIPFWLVSPVDCDDDRYYTLYEKLQSGKTLLKKEEFIDMGNVDDISDGEFFGASVWALIKSFNSPFKTLMKMGVLEEYMFRNTKSNLLCHQIKDKYYNDVPYLDIDPYLRMFERVQKFFTETKSEDEVDALRHCFYLKVGTQVTAEEYEKGSKSWRKSTLIKMLKEWGWSPDKIEKLNKYSGWQMMHKVDLGNRINKILMASYKNISEKNKTLDSSETLITEKDTALLGRKLFSFHRPAPNKVN</sequence>